<keyword evidence="7 9" id="KW-0472">Membrane</keyword>
<keyword evidence="5 8" id="KW-0812">Transmembrane</keyword>
<keyword evidence="3 8" id="KW-0813">Transport</keyword>
<dbReference type="OrthoDB" id="9807293at2"/>
<feature type="transmembrane region" description="Helical" evidence="9">
    <location>
        <begin position="12"/>
        <end position="30"/>
    </location>
</feature>
<keyword evidence="6 9" id="KW-1133">Transmembrane helix</keyword>
<feature type="transmembrane region" description="Helical" evidence="9">
    <location>
        <begin position="161"/>
        <end position="180"/>
    </location>
</feature>
<sequence length="254" mass="25757">MKKYLAEFIGTFILVFLGTGAAVVLGGYSGGTDSGFLGVLAIAFAFGLSIVAAAYAIGHISGCHVNPAVSLAVWMSGNLTAKEFGGYVVAQIVGAFAGSTFLAFVAANSTSLEGYGANGYGDLSAVGLNGLGAFGVEIVLTFIFVLAILGVTSSKATSHMGGIVIGLTLTLVHIIGIPLTGTSVNPARSLAPAVFAGSDALAQVWLFLVAPLVGAALAALVFKTFFYVKEETGLEVAGDPGIEGKNTRPDRSRK</sequence>
<dbReference type="PANTHER" id="PTHR19139">
    <property type="entry name" value="AQUAPORIN TRANSPORTER"/>
    <property type="match status" value="1"/>
</dbReference>
<dbReference type="Proteomes" id="UP000043699">
    <property type="component" value="Unassembled WGS sequence"/>
</dbReference>
<keyword evidence="4" id="KW-1003">Cell membrane</keyword>
<dbReference type="PROSITE" id="PS00221">
    <property type="entry name" value="MIP"/>
    <property type="match status" value="1"/>
</dbReference>
<comment type="similarity">
    <text evidence="2 8">Belongs to the MIP/aquaporin (TC 1.A.8) family.</text>
</comment>
<dbReference type="GO" id="GO:0005886">
    <property type="term" value="C:plasma membrane"/>
    <property type="evidence" value="ECO:0007669"/>
    <property type="project" value="UniProtKB-SubCell"/>
</dbReference>
<evidence type="ECO:0000256" key="9">
    <source>
        <dbReference type="SAM" id="Phobius"/>
    </source>
</evidence>
<evidence type="ECO:0000313" key="10">
    <source>
        <dbReference type="EMBL" id="CEG23948.1"/>
    </source>
</evidence>
<evidence type="ECO:0000256" key="4">
    <source>
        <dbReference type="ARBA" id="ARBA00022475"/>
    </source>
</evidence>
<feature type="transmembrane region" description="Helical" evidence="9">
    <location>
        <begin position="36"/>
        <end position="57"/>
    </location>
</feature>
<dbReference type="PANTHER" id="PTHR19139:SF199">
    <property type="entry name" value="MIP17260P"/>
    <property type="match status" value="1"/>
</dbReference>
<evidence type="ECO:0000256" key="8">
    <source>
        <dbReference type="RuleBase" id="RU000477"/>
    </source>
</evidence>
<dbReference type="InterPro" id="IPR000425">
    <property type="entry name" value="MIP"/>
</dbReference>
<evidence type="ECO:0000256" key="1">
    <source>
        <dbReference type="ARBA" id="ARBA00004651"/>
    </source>
</evidence>
<dbReference type="GO" id="GO:0015250">
    <property type="term" value="F:water channel activity"/>
    <property type="evidence" value="ECO:0007669"/>
    <property type="project" value="TreeGrafter"/>
</dbReference>
<gene>
    <name evidence="10" type="primary">aqpZ</name>
    <name evidence="10" type="ORF">BN1080_02956</name>
</gene>
<feature type="transmembrane region" description="Helical" evidence="9">
    <location>
        <begin position="126"/>
        <end position="149"/>
    </location>
</feature>
<dbReference type="RefSeq" id="WP_052653076.1">
    <property type="nucleotide sequence ID" value="NZ_CCXS01000001.1"/>
</dbReference>
<feature type="transmembrane region" description="Helical" evidence="9">
    <location>
        <begin position="200"/>
        <end position="222"/>
    </location>
</feature>
<name>A0A098ENS6_9BACL</name>
<dbReference type="InterPro" id="IPR034294">
    <property type="entry name" value="Aquaporin_transptr"/>
</dbReference>
<dbReference type="PRINTS" id="PR00783">
    <property type="entry name" value="MINTRINSICP"/>
</dbReference>
<dbReference type="SUPFAM" id="SSF81338">
    <property type="entry name" value="Aquaporin-like"/>
    <property type="match status" value="1"/>
</dbReference>
<evidence type="ECO:0000256" key="6">
    <source>
        <dbReference type="ARBA" id="ARBA00022989"/>
    </source>
</evidence>
<dbReference type="InterPro" id="IPR023271">
    <property type="entry name" value="Aquaporin-like"/>
</dbReference>
<dbReference type="InterPro" id="IPR022357">
    <property type="entry name" value="MIP_CS"/>
</dbReference>
<feature type="transmembrane region" description="Helical" evidence="9">
    <location>
        <begin position="84"/>
        <end position="106"/>
    </location>
</feature>
<evidence type="ECO:0000313" key="11">
    <source>
        <dbReference type="Proteomes" id="UP000043699"/>
    </source>
</evidence>
<dbReference type="Pfam" id="PF00230">
    <property type="entry name" value="MIP"/>
    <property type="match status" value="1"/>
</dbReference>
<evidence type="ECO:0000256" key="3">
    <source>
        <dbReference type="ARBA" id="ARBA00022448"/>
    </source>
</evidence>
<comment type="subcellular location">
    <subcellularLocation>
        <location evidence="1">Cell membrane</location>
        <topology evidence="1">Multi-pass membrane protein</topology>
    </subcellularLocation>
</comment>
<keyword evidence="11" id="KW-1185">Reference proteome</keyword>
<proteinExistence type="inferred from homology"/>
<protein>
    <submittedName>
        <fullName evidence="10">Aquaporin Z</fullName>
    </submittedName>
</protein>
<reference evidence="10 11" key="1">
    <citation type="submission" date="2014-09" db="EMBL/GenBank/DDBJ databases">
        <authorList>
            <person name="Urmite Genomes Urmite Genomes"/>
        </authorList>
    </citation>
    <scope>NUCLEOTIDE SEQUENCE [LARGE SCALE GENOMIC DNA]</scope>
    <source>
        <strain evidence="10 11">ES2</strain>
    </source>
</reference>
<evidence type="ECO:0000256" key="2">
    <source>
        <dbReference type="ARBA" id="ARBA00006175"/>
    </source>
</evidence>
<accession>A0A098ENS6</accession>
<evidence type="ECO:0000256" key="5">
    <source>
        <dbReference type="ARBA" id="ARBA00022692"/>
    </source>
</evidence>
<dbReference type="AlphaFoldDB" id="A0A098ENS6"/>
<evidence type="ECO:0000256" key="7">
    <source>
        <dbReference type="ARBA" id="ARBA00023136"/>
    </source>
</evidence>
<organism evidence="10 11">
    <name type="scientific">Planococcus massiliensis</name>
    <dbReference type="NCBI Taxonomy" id="1499687"/>
    <lineage>
        <taxon>Bacteria</taxon>
        <taxon>Bacillati</taxon>
        <taxon>Bacillota</taxon>
        <taxon>Bacilli</taxon>
        <taxon>Bacillales</taxon>
        <taxon>Caryophanaceae</taxon>
        <taxon>Planococcus</taxon>
    </lineage>
</organism>
<dbReference type="Gene3D" id="1.20.1080.10">
    <property type="entry name" value="Glycerol uptake facilitator protein"/>
    <property type="match status" value="1"/>
</dbReference>
<dbReference type="EMBL" id="CCXS01000001">
    <property type="protein sequence ID" value="CEG23948.1"/>
    <property type="molecule type" value="Genomic_DNA"/>
</dbReference>
<dbReference type="STRING" id="1499687.BN1080_02956"/>